<gene>
    <name evidence="2" type="ORF">PHYSODRAFT_337540</name>
</gene>
<proteinExistence type="predicted"/>
<feature type="compositionally biased region" description="Acidic residues" evidence="1">
    <location>
        <begin position="1"/>
        <end position="19"/>
    </location>
</feature>
<dbReference type="OMA" id="DMAQQDA"/>
<accession>G5A1G9</accession>
<dbReference type="GeneID" id="20647394"/>
<keyword evidence="3" id="KW-1185">Reference proteome</keyword>
<dbReference type="RefSeq" id="XP_009533512.1">
    <property type="nucleotide sequence ID" value="XM_009535217.1"/>
</dbReference>
<dbReference type="STRING" id="1094619.G5A1G9"/>
<feature type="compositionally biased region" description="Basic and acidic residues" evidence="1">
    <location>
        <begin position="123"/>
        <end position="137"/>
    </location>
</feature>
<sequence>MSIPYEEEGYVDDENEDADAQCSSAGESDYDLSDFAEADDVDMAQQDAEAADYPKLRVAQPDEEYPGEDDKDEVGELPSASSSVKDSRRRSVSFGPLPLGNLAEENVEMKSPSSRSPLTLEELSDREQDGRDRRSSE</sequence>
<evidence type="ECO:0000313" key="2">
    <source>
        <dbReference type="EMBL" id="EGZ10767.1"/>
    </source>
</evidence>
<dbReference type="EMBL" id="JH159158">
    <property type="protein sequence ID" value="EGZ10767.1"/>
    <property type="molecule type" value="Genomic_DNA"/>
</dbReference>
<dbReference type="Proteomes" id="UP000002640">
    <property type="component" value="Unassembled WGS sequence"/>
</dbReference>
<dbReference type="KEGG" id="psoj:PHYSODRAFT_337540"/>
<dbReference type="AlphaFoldDB" id="G5A1G9"/>
<protein>
    <submittedName>
        <fullName evidence="2">Uncharacterized protein</fullName>
    </submittedName>
</protein>
<feature type="compositionally biased region" description="Acidic residues" evidence="1">
    <location>
        <begin position="28"/>
        <end position="42"/>
    </location>
</feature>
<dbReference type="InParanoid" id="G5A1G9"/>
<reference evidence="2 3" key="1">
    <citation type="journal article" date="2006" name="Science">
        <title>Phytophthora genome sequences uncover evolutionary origins and mechanisms of pathogenesis.</title>
        <authorList>
            <person name="Tyler B.M."/>
            <person name="Tripathy S."/>
            <person name="Zhang X."/>
            <person name="Dehal P."/>
            <person name="Jiang R.H."/>
            <person name="Aerts A."/>
            <person name="Arredondo F.D."/>
            <person name="Baxter L."/>
            <person name="Bensasson D."/>
            <person name="Beynon J.L."/>
            <person name="Chapman J."/>
            <person name="Damasceno C.M."/>
            <person name="Dorrance A.E."/>
            <person name="Dou D."/>
            <person name="Dickerman A.W."/>
            <person name="Dubchak I.L."/>
            <person name="Garbelotto M."/>
            <person name="Gijzen M."/>
            <person name="Gordon S.G."/>
            <person name="Govers F."/>
            <person name="Grunwald N.J."/>
            <person name="Huang W."/>
            <person name="Ivors K.L."/>
            <person name="Jones R.W."/>
            <person name="Kamoun S."/>
            <person name="Krampis K."/>
            <person name="Lamour K.H."/>
            <person name="Lee M.K."/>
            <person name="McDonald W.H."/>
            <person name="Medina M."/>
            <person name="Meijer H.J."/>
            <person name="Nordberg E.K."/>
            <person name="Maclean D.J."/>
            <person name="Ospina-Giraldo M.D."/>
            <person name="Morris P.F."/>
            <person name="Phuntumart V."/>
            <person name="Putnam N.H."/>
            <person name="Rash S."/>
            <person name="Rose J.K."/>
            <person name="Sakihama Y."/>
            <person name="Salamov A.A."/>
            <person name="Savidor A."/>
            <person name="Scheuring C.F."/>
            <person name="Smith B.M."/>
            <person name="Sobral B.W."/>
            <person name="Terry A."/>
            <person name="Torto-Alalibo T.A."/>
            <person name="Win J."/>
            <person name="Xu Z."/>
            <person name="Zhang H."/>
            <person name="Grigoriev I.V."/>
            <person name="Rokhsar D.S."/>
            <person name="Boore J.L."/>
        </authorList>
    </citation>
    <scope>NUCLEOTIDE SEQUENCE [LARGE SCALE GENOMIC DNA]</scope>
    <source>
        <strain evidence="2 3">P6497</strain>
    </source>
</reference>
<feature type="region of interest" description="Disordered" evidence="1">
    <location>
        <begin position="1"/>
        <end position="137"/>
    </location>
</feature>
<feature type="compositionally biased region" description="Acidic residues" evidence="1">
    <location>
        <begin position="61"/>
        <end position="75"/>
    </location>
</feature>
<name>G5A1G9_PHYSP</name>
<organism evidence="2 3">
    <name type="scientific">Phytophthora sojae (strain P6497)</name>
    <name type="common">Soybean stem and root rot agent</name>
    <name type="synonym">Phytophthora megasperma f. sp. glycines</name>
    <dbReference type="NCBI Taxonomy" id="1094619"/>
    <lineage>
        <taxon>Eukaryota</taxon>
        <taxon>Sar</taxon>
        <taxon>Stramenopiles</taxon>
        <taxon>Oomycota</taxon>
        <taxon>Peronosporomycetes</taxon>
        <taxon>Peronosporales</taxon>
        <taxon>Peronosporaceae</taxon>
        <taxon>Phytophthora</taxon>
    </lineage>
</organism>
<evidence type="ECO:0000313" key="3">
    <source>
        <dbReference type="Proteomes" id="UP000002640"/>
    </source>
</evidence>
<evidence type="ECO:0000256" key="1">
    <source>
        <dbReference type="SAM" id="MobiDB-lite"/>
    </source>
</evidence>